<dbReference type="AlphaFoldDB" id="A0A964XRM6"/>
<proteinExistence type="inferred from homology"/>
<dbReference type="GO" id="GO:0015886">
    <property type="term" value="P:heme transport"/>
    <property type="evidence" value="ECO:0007669"/>
    <property type="project" value="InterPro"/>
</dbReference>
<comment type="similarity">
    <text evidence="3 12">Belongs to the CcmD/CycX/HelD family.</text>
</comment>
<evidence type="ECO:0000313" key="14">
    <source>
        <dbReference type="Proteomes" id="UP000713222"/>
    </source>
</evidence>
<protein>
    <recommendedName>
        <fullName evidence="4 12">Heme exporter protein D</fullName>
    </recommendedName>
</protein>
<keyword evidence="8 12" id="KW-0812">Transmembrane</keyword>
<keyword evidence="11 12" id="KW-0472">Membrane</keyword>
<comment type="caution">
    <text evidence="13">The sequence shown here is derived from an EMBL/GenBank/DDBJ whole genome shotgun (WGS) entry which is preliminary data.</text>
</comment>
<evidence type="ECO:0000256" key="5">
    <source>
        <dbReference type="ARBA" id="ARBA00022448"/>
    </source>
</evidence>
<dbReference type="NCBIfam" id="TIGR03141">
    <property type="entry name" value="cytochro_ccmD"/>
    <property type="match status" value="1"/>
</dbReference>
<evidence type="ECO:0000256" key="7">
    <source>
        <dbReference type="ARBA" id="ARBA00022519"/>
    </source>
</evidence>
<evidence type="ECO:0000256" key="6">
    <source>
        <dbReference type="ARBA" id="ARBA00022475"/>
    </source>
</evidence>
<keyword evidence="10 12" id="KW-1133">Transmembrane helix</keyword>
<evidence type="ECO:0000256" key="3">
    <source>
        <dbReference type="ARBA" id="ARBA00008741"/>
    </source>
</evidence>
<evidence type="ECO:0000256" key="10">
    <source>
        <dbReference type="ARBA" id="ARBA00022989"/>
    </source>
</evidence>
<feature type="transmembrane region" description="Helical" evidence="12">
    <location>
        <begin position="13"/>
        <end position="32"/>
    </location>
</feature>
<comment type="function">
    <text evidence="1 12">Required for the export of heme to the periplasm for the biogenesis of c-type cytochromes.</text>
</comment>
<evidence type="ECO:0000256" key="11">
    <source>
        <dbReference type="ARBA" id="ARBA00023136"/>
    </source>
</evidence>
<sequence length="64" mass="7271">MILEFLNMGGYGLYIWLSYAFAALSLISLYYVSVKKLNSIKNIEHLYQSEKIEDASASAQASRF</sequence>
<evidence type="ECO:0000256" key="12">
    <source>
        <dbReference type="RuleBase" id="RU363101"/>
    </source>
</evidence>
<dbReference type="Proteomes" id="UP000713222">
    <property type="component" value="Unassembled WGS sequence"/>
</dbReference>
<evidence type="ECO:0000256" key="9">
    <source>
        <dbReference type="ARBA" id="ARBA00022748"/>
    </source>
</evidence>
<evidence type="ECO:0000313" key="13">
    <source>
        <dbReference type="EMBL" id="NBN87571.1"/>
    </source>
</evidence>
<dbReference type="Pfam" id="PF04995">
    <property type="entry name" value="CcmD"/>
    <property type="match status" value="1"/>
</dbReference>
<evidence type="ECO:0000256" key="2">
    <source>
        <dbReference type="ARBA" id="ARBA00004377"/>
    </source>
</evidence>
<reference evidence="13" key="1">
    <citation type="submission" date="2018-10" db="EMBL/GenBank/DDBJ databases">
        <title>Iterative Subtractive Binning of Freshwater Chronoseries Metagenomes Recovers Nearly Complete Genomes from over Four Hundred Novel Species.</title>
        <authorList>
            <person name="Rodriguez-R L.M."/>
            <person name="Tsementzi D."/>
            <person name="Luo C."/>
            <person name="Konstantinidis K.T."/>
        </authorList>
    </citation>
    <scope>NUCLEOTIDE SEQUENCE</scope>
    <source>
        <strain evidence="13">WB7_6_001</strain>
    </source>
</reference>
<name>A0A964XRM6_9PROT</name>
<organism evidence="13 14">
    <name type="scientific">Candidatus Fonsibacter lacus</name>
    <dbReference type="NCBI Taxonomy" id="2576439"/>
    <lineage>
        <taxon>Bacteria</taxon>
        <taxon>Pseudomonadati</taxon>
        <taxon>Pseudomonadota</taxon>
        <taxon>Alphaproteobacteria</taxon>
        <taxon>Candidatus Pelagibacterales</taxon>
        <taxon>Candidatus Pelagibacterales incertae sedis</taxon>
        <taxon>Candidatus Fonsibacter</taxon>
    </lineage>
</organism>
<evidence type="ECO:0000256" key="1">
    <source>
        <dbReference type="ARBA" id="ARBA00002442"/>
    </source>
</evidence>
<dbReference type="GO" id="GO:0005886">
    <property type="term" value="C:plasma membrane"/>
    <property type="evidence" value="ECO:0007669"/>
    <property type="project" value="UniProtKB-SubCell"/>
</dbReference>
<keyword evidence="9 12" id="KW-0201">Cytochrome c-type biogenesis</keyword>
<gene>
    <name evidence="13" type="primary">ccmD</name>
    <name evidence="13" type="ORF">EBV32_00535</name>
</gene>
<dbReference type="GO" id="GO:0017004">
    <property type="term" value="P:cytochrome complex assembly"/>
    <property type="evidence" value="ECO:0007669"/>
    <property type="project" value="UniProtKB-KW"/>
</dbReference>
<comment type="subcellular location">
    <subcellularLocation>
        <location evidence="2 12">Cell inner membrane</location>
        <topology evidence="2 12">Single-pass membrane protein</topology>
    </subcellularLocation>
</comment>
<accession>A0A964XRM6</accession>
<dbReference type="InterPro" id="IPR007078">
    <property type="entry name" value="Haem_export_protD_CcmD"/>
</dbReference>
<dbReference type="EMBL" id="RGET01000003">
    <property type="protein sequence ID" value="NBN87571.1"/>
    <property type="molecule type" value="Genomic_DNA"/>
</dbReference>
<keyword evidence="5 12" id="KW-0813">Transport</keyword>
<keyword evidence="6 12" id="KW-1003">Cell membrane</keyword>
<evidence type="ECO:0000256" key="8">
    <source>
        <dbReference type="ARBA" id="ARBA00022692"/>
    </source>
</evidence>
<keyword evidence="7 12" id="KW-0997">Cell inner membrane</keyword>
<evidence type="ECO:0000256" key="4">
    <source>
        <dbReference type="ARBA" id="ARBA00016461"/>
    </source>
</evidence>